<gene>
    <name evidence="1" type="ORF">Glove_196g124</name>
</gene>
<protein>
    <submittedName>
        <fullName evidence="1">Uncharacterized protein</fullName>
    </submittedName>
</protein>
<evidence type="ECO:0000313" key="2">
    <source>
        <dbReference type="Proteomes" id="UP000266861"/>
    </source>
</evidence>
<organism evidence="1 2">
    <name type="scientific">Diversispora epigaea</name>
    <dbReference type="NCBI Taxonomy" id="1348612"/>
    <lineage>
        <taxon>Eukaryota</taxon>
        <taxon>Fungi</taxon>
        <taxon>Fungi incertae sedis</taxon>
        <taxon>Mucoromycota</taxon>
        <taxon>Glomeromycotina</taxon>
        <taxon>Glomeromycetes</taxon>
        <taxon>Diversisporales</taxon>
        <taxon>Diversisporaceae</taxon>
        <taxon>Diversispora</taxon>
    </lineage>
</organism>
<keyword evidence="2" id="KW-1185">Reference proteome</keyword>
<reference evidence="1 2" key="1">
    <citation type="submission" date="2018-08" db="EMBL/GenBank/DDBJ databases">
        <title>Genome and evolution of the arbuscular mycorrhizal fungus Diversispora epigaea (formerly Glomus versiforme) and its bacterial endosymbionts.</title>
        <authorList>
            <person name="Sun X."/>
            <person name="Fei Z."/>
            <person name="Harrison M."/>
        </authorList>
    </citation>
    <scope>NUCLEOTIDE SEQUENCE [LARGE SCALE GENOMIC DNA]</scope>
    <source>
        <strain evidence="1 2">IT104</strain>
    </source>
</reference>
<comment type="caution">
    <text evidence="1">The sequence shown here is derived from an EMBL/GenBank/DDBJ whole genome shotgun (WGS) entry which is preliminary data.</text>
</comment>
<accession>A0A397IQM4</accession>
<dbReference type="AlphaFoldDB" id="A0A397IQM4"/>
<dbReference type="EMBL" id="PQFF01000184">
    <property type="protein sequence ID" value="RHZ76558.1"/>
    <property type="molecule type" value="Genomic_DNA"/>
</dbReference>
<sequence>MKLPKHLRLPISLPPHLHLLLSPLPSLSPQPLPSPTLIKRDPIKLSAILIKMELFPDKYTKIVFCKPTVFLPCPKACTKTATTIKTSTSIITSTATTKTIAVLTSIITETCLTFYAPCFTELPDSQCCVGICHGSPPVCHPYPSGS</sequence>
<evidence type="ECO:0000313" key="1">
    <source>
        <dbReference type="EMBL" id="RHZ76558.1"/>
    </source>
</evidence>
<dbReference type="Proteomes" id="UP000266861">
    <property type="component" value="Unassembled WGS sequence"/>
</dbReference>
<name>A0A397IQM4_9GLOM</name>
<proteinExistence type="predicted"/>